<dbReference type="PANTHER" id="PTHR47892:SF1">
    <property type="entry name" value="UNIVERSAL STRESS PROTEIN E"/>
    <property type="match status" value="1"/>
</dbReference>
<evidence type="ECO:0000256" key="4">
    <source>
        <dbReference type="ARBA" id="ARBA00037131"/>
    </source>
</evidence>
<dbReference type="InterPro" id="IPR006016">
    <property type="entry name" value="UspA"/>
</dbReference>
<reference evidence="6 7" key="1">
    <citation type="journal article" date="2017" name="Environ. Microbiol.">
        <title>Genomic and physiological analyses of 'Reinekea forsetii' reveal a versatile opportunistic lifestyle during spring algae blooms.</title>
        <authorList>
            <person name="Avci B."/>
            <person name="Hahnke R.L."/>
            <person name="Chafee M."/>
            <person name="Fischer T."/>
            <person name="Gruber-Vodicka H."/>
            <person name="Tegetmeyer H.E."/>
            <person name="Harder J."/>
            <person name="Fuchs B.M."/>
            <person name="Amann R.I."/>
            <person name="Teeling H."/>
        </authorList>
    </citation>
    <scope>NUCLEOTIDE SEQUENCE [LARGE SCALE GENOMIC DNA]</scope>
    <source>
        <strain evidence="6 7">Hel1_31_D35</strain>
    </source>
</reference>
<comment type="similarity">
    <text evidence="2">Belongs to the universal stress protein A family.</text>
</comment>
<sequence length="295" mass="32497">MFELRQIIVLLDQSEESVTAVEKAAILAKKTGSRMTLFTSGYDGALNNLQNLAENARDAYLSRLLIGLDSLAAIARAQDIVVHTEAVWDKHAGAALLNYIDGNSVDLVVKATHHQNVIQRTFFSQTDWELIRHCPVPLLLTKGTAWHPKVTVTAAVDPVRSNDKPSFLDDHIIQCGLDLAAQLDGQVQLLHVYDPTPLMIYLDQPAINSTDISEEIRQQHLDALASLASSKGIATDLAKLEMGSPVQVIPDHLYENDIDIVIMGAVSRSGFERWLLGHTAEKVLDRITVDILIVK</sequence>
<evidence type="ECO:0000313" key="7">
    <source>
        <dbReference type="Proteomes" id="UP000229757"/>
    </source>
</evidence>
<dbReference type="OrthoDB" id="239260at2"/>
<name>A0A2K8KSV0_9GAMM</name>
<feature type="domain" description="UspA" evidence="5">
    <location>
        <begin position="173"/>
        <end position="295"/>
    </location>
</feature>
<dbReference type="Proteomes" id="UP000229757">
    <property type="component" value="Chromosome"/>
</dbReference>
<dbReference type="PANTHER" id="PTHR47892">
    <property type="entry name" value="UNIVERSAL STRESS PROTEIN E"/>
    <property type="match status" value="1"/>
</dbReference>
<evidence type="ECO:0000256" key="1">
    <source>
        <dbReference type="ARBA" id="ARBA00004496"/>
    </source>
</evidence>
<dbReference type="KEGG" id="rfo:REIFOR_02687"/>
<dbReference type="EMBL" id="CP011797">
    <property type="protein sequence ID" value="ATX77810.1"/>
    <property type="molecule type" value="Genomic_DNA"/>
</dbReference>
<evidence type="ECO:0000256" key="3">
    <source>
        <dbReference type="ARBA" id="ARBA00022490"/>
    </source>
</evidence>
<dbReference type="Pfam" id="PF00582">
    <property type="entry name" value="Usp"/>
    <property type="match status" value="2"/>
</dbReference>
<dbReference type="GO" id="GO:0005737">
    <property type="term" value="C:cytoplasm"/>
    <property type="evidence" value="ECO:0007669"/>
    <property type="project" value="UniProtKB-SubCell"/>
</dbReference>
<proteinExistence type="inferred from homology"/>
<evidence type="ECO:0000259" key="5">
    <source>
        <dbReference type="Pfam" id="PF00582"/>
    </source>
</evidence>
<dbReference type="PRINTS" id="PR01438">
    <property type="entry name" value="UNVRSLSTRESS"/>
</dbReference>
<dbReference type="CDD" id="cd00293">
    <property type="entry name" value="USP-like"/>
    <property type="match status" value="1"/>
</dbReference>
<keyword evidence="3" id="KW-0963">Cytoplasm</keyword>
<feature type="domain" description="UspA" evidence="5">
    <location>
        <begin position="5"/>
        <end position="142"/>
    </location>
</feature>
<protein>
    <submittedName>
        <fullName evidence="6">Universal stress protein UspA</fullName>
    </submittedName>
</protein>
<keyword evidence="7" id="KW-1185">Reference proteome</keyword>
<evidence type="ECO:0000313" key="6">
    <source>
        <dbReference type="EMBL" id="ATX77810.1"/>
    </source>
</evidence>
<comment type="function">
    <text evidence="4">Required for resistance to DNA-damaging agents.</text>
</comment>
<dbReference type="InterPro" id="IPR006015">
    <property type="entry name" value="Universal_stress_UspA"/>
</dbReference>
<dbReference type="RefSeq" id="WP_158524386.1">
    <property type="nucleotide sequence ID" value="NZ_CP011797.1"/>
</dbReference>
<accession>A0A2K8KSV0</accession>
<dbReference type="Gene3D" id="3.40.50.12370">
    <property type="match status" value="1"/>
</dbReference>
<comment type="subcellular location">
    <subcellularLocation>
        <location evidence="1">Cytoplasm</location>
    </subcellularLocation>
</comment>
<evidence type="ECO:0000256" key="2">
    <source>
        <dbReference type="ARBA" id="ARBA00008791"/>
    </source>
</evidence>
<gene>
    <name evidence="6" type="primary">uspA</name>
    <name evidence="6" type="ORF">REIFOR_02687</name>
</gene>
<dbReference type="AlphaFoldDB" id="A0A2K8KSV0"/>
<dbReference type="SUPFAM" id="SSF52402">
    <property type="entry name" value="Adenine nucleotide alpha hydrolases-like"/>
    <property type="match status" value="2"/>
</dbReference>
<organism evidence="6 7">
    <name type="scientific">Reinekea forsetii</name>
    <dbReference type="NCBI Taxonomy" id="1336806"/>
    <lineage>
        <taxon>Bacteria</taxon>
        <taxon>Pseudomonadati</taxon>
        <taxon>Pseudomonadota</taxon>
        <taxon>Gammaproteobacteria</taxon>
        <taxon>Oceanospirillales</taxon>
        <taxon>Saccharospirillaceae</taxon>
        <taxon>Reinekea</taxon>
    </lineage>
</organism>